<feature type="domain" description="YscD-like Bon-like" evidence="2">
    <location>
        <begin position="289"/>
        <end position="347"/>
    </location>
</feature>
<accession>A0ABS6ZL42</accession>
<evidence type="ECO:0000259" key="3">
    <source>
        <dbReference type="Pfam" id="PF23893"/>
    </source>
</evidence>
<proteinExistence type="predicted"/>
<name>A0ABS6ZL42_9GAMM</name>
<evidence type="ECO:0000313" key="4">
    <source>
        <dbReference type="EMBL" id="MBW6390786.1"/>
    </source>
</evidence>
<dbReference type="InterPro" id="IPR057770">
    <property type="entry name" value="YscD/Y4YQ_C"/>
</dbReference>
<dbReference type="InterPro" id="IPR008984">
    <property type="entry name" value="SMAD_FHA_dom_sf"/>
</dbReference>
<keyword evidence="5" id="KW-1185">Reference proteome</keyword>
<dbReference type="Pfam" id="PF21934">
    <property type="entry name" value="Yop-YscD_ppl_3rd"/>
    <property type="match status" value="1"/>
</dbReference>
<evidence type="ECO:0008006" key="6">
    <source>
        <dbReference type="Google" id="ProtNLM"/>
    </source>
</evidence>
<evidence type="ECO:0000313" key="5">
    <source>
        <dbReference type="Proteomes" id="UP000769617"/>
    </source>
</evidence>
<gene>
    <name evidence="4" type="ORF">KPL81_06370</name>
</gene>
<dbReference type="CDD" id="cd00060">
    <property type="entry name" value="FHA"/>
    <property type="match status" value="1"/>
</dbReference>
<protein>
    <recommendedName>
        <fullName evidence="6">FHA domain-containing protein</fullName>
    </recommendedName>
</protein>
<organism evidence="4 5">
    <name type="scientific">Billgrantia antri</name>
    <dbReference type="NCBI Taxonomy" id="2846777"/>
    <lineage>
        <taxon>Bacteria</taxon>
        <taxon>Pseudomonadati</taxon>
        <taxon>Pseudomonadota</taxon>
        <taxon>Gammaproteobacteria</taxon>
        <taxon>Oceanospirillales</taxon>
        <taxon>Halomonadaceae</taxon>
        <taxon>Billgrantia</taxon>
    </lineage>
</organism>
<dbReference type="Pfam" id="PF23893">
    <property type="entry name" value="Y4YQ_C"/>
    <property type="match status" value="1"/>
</dbReference>
<evidence type="ECO:0000259" key="1">
    <source>
        <dbReference type="Pfam" id="PF16697"/>
    </source>
</evidence>
<dbReference type="InterPro" id="IPR032030">
    <property type="entry name" value="YscD_cytoplasmic_dom"/>
</dbReference>
<dbReference type="Pfam" id="PF16697">
    <property type="entry name" value="Yop-YscD_cpl"/>
    <property type="match status" value="1"/>
</dbReference>
<dbReference type="EMBL" id="JAHYCA010000002">
    <property type="protein sequence ID" value="MBW6390786.1"/>
    <property type="molecule type" value="Genomic_DNA"/>
</dbReference>
<dbReference type="InterPro" id="IPR053946">
    <property type="entry name" value="YscD_ppl_3rd"/>
</dbReference>
<feature type="domain" description="YscD cytoplasmic" evidence="1">
    <location>
        <begin position="20"/>
        <end position="107"/>
    </location>
</feature>
<dbReference type="Proteomes" id="UP000769617">
    <property type="component" value="Unassembled WGS sequence"/>
</dbReference>
<dbReference type="SUPFAM" id="SSF49879">
    <property type="entry name" value="SMAD/FHA domain"/>
    <property type="match status" value="1"/>
</dbReference>
<dbReference type="RefSeq" id="WP_219791133.1">
    <property type="nucleotide sequence ID" value="NZ_JAHYCA010000002.1"/>
</dbReference>
<feature type="domain" description="YscD/Y4YQ C-terminal" evidence="3">
    <location>
        <begin position="358"/>
        <end position="409"/>
    </location>
</feature>
<sequence length="412" mass="44398">MASVTSFLMPTTEMFSTLEVRSGLHAGVSVPLEQPVCRIGSAASCDVLLSDAGVVAEHVVLRFHARMVAIEAVGGSVEANGKPLAQGTGWRTPLPVTLAIGEVKLTLTRPELMLPPALQNARRGMGTLQRRVQASVPVARATLRHRLAPLRAALQRFALPLALALRGKLVQWWSRIGGVLAPVSRRLGIRFAPLVSLVSHQWRRAPIPAHWRHRLVQARQGPAHVLASRSTAVTALCTTLAIVGIYQLVGVGTAGASISASALHSTGMLHPQAAEAARSLMAVDTPPGEALARRLAEAGLEGLQVRDAGNHLVVDGEFPPERYDEWRDVQLWFDRHYGGSQLLISEARPQLSTDSPALQFQAVWFGENPYVVGPGGERLYPGAALQEGWVLAEIADNRVTVRRGNDEFSLTL</sequence>
<evidence type="ECO:0000259" key="2">
    <source>
        <dbReference type="Pfam" id="PF21934"/>
    </source>
</evidence>
<dbReference type="Gene3D" id="2.60.200.20">
    <property type="match status" value="1"/>
</dbReference>
<reference evidence="4 5" key="1">
    <citation type="submission" date="2021-07" db="EMBL/GenBank/DDBJ databases">
        <authorList>
            <person name="So Y."/>
        </authorList>
    </citation>
    <scope>NUCLEOTIDE SEQUENCE [LARGE SCALE GENOMIC DNA]</scope>
    <source>
        <strain evidence="4 5">Y3S6</strain>
    </source>
</reference>
<comment type="caution">
    <text evidence="4">The sequence shown here is derived from an EMBL/GenBank/DDBJ whole genome shotgun (WGS) entry which is preliminary data.</text>
</comment>